<comment type="caution">
    <text evidence="1">The sequence shown here is derived from an EMBL/GenBank/DDBJ whole genome shotgun (WGS) entry which is preliminary data.</text>
</comment>
<sequence length="200" mass="23633">MTTEFYFGKCNFKYHGWSDNERLANNLWQIFNGKMVLVVFDNDHLSQEIYKERLSYYKETFDEKDKLGSLGFSDIYNIEYIKSYNLFPGIVGIDPLTVLRPLDANGLESVLTFTSGDETIHILSDDFTAEDIKDVFLNYAKNCIFRNYEKKLVDYLLDDCKHYFNVNSLWLVDTYCDDEDENRYFVISGNEESYRRAVFD</sequence>
<gene>
    <name evidence="1" type="ORF">H0A36_11140</name>
</gene>
<protein>
    <submittedName>
        <fullName evidence="1">Uncharacterized protein</fullName>
    </submittedName>
</protein>
<name>A0A853HZF5_9GAMM</name>
<keyword evidence="2" id="KW-1185">Reference proteome</keyword>
<proteinExistence type="predicted"/>
<dbReference type="AlphaFoldDB" id="A0A853HZF5"/>
<reference evidence="1 2" key="1">
    <citation type="submission" date="2020-07" db="EMBL/GenBank/DDBJ databases">
        <title>Endozoicomonas sp. nov., isolated from sediment.</title>
        <authorList>
            <person name="Gu T."/>
        </authorList>
    </citation>
    <scope>NUCLEOTIDE SEQUENCE [LARGE SCALE GENOMIC DNA]</scope>
    <source>
        <strain evidence="1 2">SM1973</strain>
    </source>
</reference>
<organism evidence="1 2">
    <name type="scientific">Spartinivicinus marinus</name>
    <dbReference type="NCBI Taxonomy" id="2994442"/>
    <lineage>
        <taxon>Bacteria</taxon>
        <taxon>Pseudomonadati</taxon>
        <taxon>Pseudomonadota</taxon>
        <taxon>Gammaproteobacteria</taxon>
        <taxon>Oceanospirillales</taxon>
        <taxon>Zooshikellaceae</taxon>
        <taxon>Spartinivicinus</taxon>
    </lineage>
</organism>
<accession>A0A853HZF5</accession>
<dbReference type="Proteomes" id="UP000569732">
    <property type="component" value="Unassembled WGS sequence"/>
</dbReference>
<dbReference type="RefSeq" id="WP_180568592.1">
    <property type="nucleotide sequence ID" value="NZ_JACCKB010000015.1"/>
</dbReference>
<evidence type="ECO:0000313" key="2">
    <source>
        <dbReference type="Proteomes" id="UP000569732"/>
    </source>
</evidence>
<dbReference type="EMBL" id="JACCKB010000015">
    <property type="protein sequence ID" value="NYZ66563.1"/>
    <property type="molecule type" value="Genomic_DNA"/>
</dbReference>
<evidence type="ECO:0000313" key="1">
    <source>
        <dbReference type="EMBL" id="NYZ66563.1"/>
    </source>
</evidence>